<dbReference type="Pfam" id="PF05708">
    <property type="entry name" value="Peptidase_C92"/>
    <property type="match status" value="1"/>
</dbReference>
<dbReference type="Gene3D" id="3.90.1720.10">
    <property type="entry name" value="endopeptidase domain like (from Nostoc punctiforme)"/>
    <property type="match status" value="1"/>
</dbReference>
<gene>
    <name evidence="1" type="ORF">HXM91_02115</name>
</gene>
<protein>
    <submittedName>
        <fullName evidence="1">Uncharacterized protein</fullName>
    </submittedName>
</protein>
<evidence type="ECO:0000313" key="2">
    <source>
        <dbReference type="Proteomes" id="UP000780721"/>
    </source>
</evidence>
<name>A0A930DW75_9FIRM</name>
<organism evidence="1 2">
    <name type="scientific">Oribacterium sinus</name>
    <dbReference type="NCBI Taxonomy" id="237576"/>
    <lineage>
        <taxon>Bacteria</taxon>
        <taxon>Bacillati</taxon>
        <taxon>Bacillota</taxon>
        <taxon>Clostridia</taxon>
        <taxon>Lachnospirales</taxon>
        <taxon>Lachnospiraceae</taxon>
        <taxon>Oribacterium</taxon>
    </lineage>
</organism>
<dbReference type="Proteomes" id="UP000780721">
    <property type="component" value="Unassembled WGS sequence"/>
</dbReference>
<proteinExistence type="predicted"/>
<evidence type="ECO:0000313" key="1">
    <source>
        <dbReference type="EMBL" id="MBF1304660.1"/>
    </source>
</evidence>
<reference evidence="1" key="1">
    <citation type="submission" date="2020-04" db="EMBL/GenBank/DDBJ databases">
        <title>Deep metagenomics examines the oral microbiome during advanced dental caries in children, revealing novel taxa and co-occurrences with host molecules.</title>
        <authorList>
            <person name="Baker J.L."/>
            <person name="Morton J.T."/>
            <person name="Dinis M."/>
            <person name="Alvarez R."/>
            <person name="Tran N.C."/>
            <person name="Knight R."/>
            <person name="Edlund A."/>
        </authorList>
    </citation>
    <scope>NUCLEOTIDE SEQUENCE</scope>
    <source>
        <strain evidence="1">JCVI_48_bin.5</strain>
    </source>
</reference>
<comment type="caution">
    <text evidence="1">The sequence shown here is derived from an EMBL/GenBank/DDBJ whole genome shotgun (WGS) entry which is preliminary data.</text>
</comment>
<accession>A0A930DW75</accession>
<dbReference type="AlphaFoldDB" id="A0A930DW75"/>
<dbReference type="EMBL" id="JABZRB010000033">
    <property type="protein sequence ID" value="MBF1304660.1"/>
    <property type="molecule type" value="Genomic_DNA"/>
</dbReference>
<dbReference type="SUPFAM" id="SSF54001">
    <property type="entry name" value="Cysteine proteinases"/>
    <property type="match status" value="1"/>
</dbReference>
<dbReference type="InterPro" id="IPR024453">
    <property type="entry name" value="Peptidase_C92"/>
</dbReference>
<dbReference type="InterPro" id="IPR038765">
    <property type="entry name" value="Papain-like_cys_pep_sf"/>
</dbReference>
<sequence length="179" mass="20141">MKQRLVIATLIFILLYTVTAWSNEKLYGNEVFPESQVEDIREEVYKKSTVKDKKDNQATGMVSLFSIRREKTVGRYPTRKGVILVTSDPYKGLIPTGHAAIVYNNGHVIESVAKGVIMGPNNWNISKKKCIGVSVKGTSVAQDSKAADWCYKQMGKGYNFNYLNVSTRAKFYCSQLVWA</sequence>
<feature type="non-terminal residue" evidence="1">
    <location>
        <position position="179"/>
    </location>
</feature>